<evidence type="ECO:0000256" key="5">
    <source>
        <dbReference type="PIRSR" id="PIRSR000097-2"/>
    </source>
</evidence>
<comment type="similarity">
    <text evidence="1">Belongs to the aldo/keto reductase family.</text>
</comment>
<keyword evidence="2" id="KW-0521">NADP</keyword>
<feature type="domain" description="NADP-dependent oxidoreductase" evidence="7">
    <location>
        <begin position="38"/>
        <end position="293"/>
    </location>
</feature>
<keyword evidence="3" id="KW-0560">Oxidoreductase</keyword>
<evidence type="ECO:0000256" key="1">
    <source>
        <dbReference type="ARBA" id="ARBA00007905"/>
    </source>
</evidence>
<dbReference type="InterPro" id="IPR018170">
    <property type="entry name" value="Aldo/ket_reductase_CS"/>
</dbReference>
<name>A0A5N4A407_PHOPY</name>
<dbReference type="Pfam" id="PF00248">
    <property type="entry name" value="Aldo_ket_red"/>
    <property type="match status" value="1"/>
</dbReference>
<comment type="caution">
    <text evidence="8">The sequence shown here is derived from an EMBL/GenBank/DDBJ whole genome shotgun (WGS) entry which is preliminary data.</text>
</comment>
<dbReference type="SUPFAM" id="SSF51430">
    <property type="entry name" value="NAD(P)-linked oxidoreductase"/>
    <property type="match status" value="1"/>
</dbReference>
<keyword evidence="9" id="KW-1185">Reference proteome</keyword>
<dbReference type="InterPro" id="IPR036812">
    <property type="entry name" value="NAD(P)_OxRdtase_dom_sf"/>
</dbReference>
<evidence type="ECO:0000313" key="8">
    <source>
        <dbReference type="EMBL" id="KAB0792028.1"/>
    </source>
</evidence>
<feature type="site" description="Lowers pKa of active site Tyr" evidence="6">
    <location>
        <position position="101"/>
    </location>
</feature>
<gene>
    <name evidence="8" type="ORF">PPYR_13989</name>
</gene>
<dbReference type="AlphaFoldDB" id="A0A5N4A407"/>
<proteinExistence type="inferred from homology"/>
<dbReference type="CDD" id="cd19136">
    <property type="entry name" value="AKR_DrGR-like"/>
    <property type="match status" value="1"/>
</dbReference>
<dbReference type="InParanoid" id="A0A5N4A407"/>
<dbReference type="InterPro" id="IPR020471">
    <property type="entry name" value="AKR"/>
</dbReference>
<evidence type="ECO:0000256" key="2">
    <source>
        <dbReference type="ARBA" id="ARBA00022857"/>
    </source>
</evidence>
<dbReference type="Gene3D" id="3.20.20.100">
    <property type="entry name" value="NADP-dependent oxidoreductase domain"/>
    <property type="match status" value="1"/>
</dbReference>
<feature type="active site" description="Proton donor" evidence="4">
    <location>
        <position position="72"/>
    </location>
</feature>
<feature type="binding site" evidence="5">
    <location>
        <position position="133"/>
    </location>
    <ligand>
        <name>substrate</name>
    </ligand>
</feature>
<evidence type="ECO:0000256" key="4">
    <source>
        <dbReference type="PIRSR" id="PIRSR000097-1"/>
    </source>
</evidence>
<dbReference type="PANTHER" id="PTHR43827">
    <property type="entry name" value="2,5-DIKETO-D-GLUCONIC ACID REDUCTASE"/>
    <property type="match status" value="1"/>
</dbReference>
<evidence type="ECO:0000313" key="9">
    <source>
        <dbReference type="Proteomes" id="UP000327044"/>
    </source>
</evidence>
<evidence type="ECO:0000256" key="6">
    <source>
        <dbReference type="PIRSR" id="PIRSR000097-3"/>
    </source>
</evidence>
<dbReference type="EMBL" id="VVIM01000010">
    <property type="protein sequence ID" value="KAB0792028.1"/>
    <property type="molecule type" value="Genomic_DNA"/>
</dbReference>
<sequence length="309" mass="33932">MVEATRSARSSILKNCASVMNYKQKSFRLVSGDLMPLIGFGTFQIRGQQLIKDVLSWALSAGYRSIDTAAVYGNEHDIGLALKDLLPIHNLKREDIFITSKLSPGDQGDGARDAVAKSIENLQCGYLDLYLVHWPGVSGVPTDSDVNAKRRAASWRSLVRAKEEGLVRNIGVSNYMVNHLTELLADCGGVKPSVNQVEWHPSCHPYDLKQLCDKEGILLQAYSSLGGTGNKNLLKDPTVISIALKLGKSPAQILLCWALQQNVAIIPKARAKERIDSNIDLNFAIADEDMALLSSRKAERYAWNPTTVV</sequence>
<reference evidence="8 9" key="1">
    <citation type="journal article" date="2018" name="Elife">
        <title>Firefly genomes illuminate parallel origins of bioluminescence in beetles.</title>
        <authorList>
            <person name="Fallon T.R."/>
            <person name="Lower S.E."/>
            <person name="Chang C.H."/>
            <person name="Bessho-Uehara M."/>
            <person name="Martin G.J."/>
            <person name="Bewick A.J."/>
            <person name="Behringer M."/>
            <person name="Debat H.J."/>
            <person name="Wong I."/>
            <person name="Day J.C."/>
            <person name="Suvorov A."/>
            <person name="Silva C.J."/>
            <person name="Stanger-Hall K.F."/>
            <person name="Hall D.W."/>
            <person name="Schmitz R.J."/>
            <person name="Nelson D.R."/>
            <person name="Lewis S.M."/>
            <person name="Shigenobu S."/>
            <person name="Bybee S.M."/>
            <person name="Larracuente A.M."/>
            <person name="Oba Y."/>
            <person name="Weng J.K."/>
        </authorList>
    </citation>
    <scope>NUCLEOTIDE SEQUENCE [LARGE SCALE GENOMIC DNA]</scope>
    <source>
        <strain evidence="8">1611_PpyrPB1</strain>
        <tissue evidence="8">Whole body</tissue>
    </source>
</reference>
<evidence type="ECO:0000256" key="3">
    <source>
        <dbReference type="ARBA" id="ARBA00023002"/>
    </source>
</evidence>
<protein>
    <recommendedName>
        <fullName evidence="7">NADP-dependent oxidoreductase domain-containing protein</fullName>
    </recommendedName>
</protein>
<dbReference type="PROSITE" id="PS00798">
    <property type="entry name" value="ALDOKETO_REDUCTASE_1"/>
    <property type="match status" value="1"/>
</dbReference>
<accession>A0A5N4A407</accession>
<dbReference type="PANTHER" id="PTHR43827:SF3">
    <property type="entry name" value="NADP-DEPENDENT OXIDOREDUCTASE DOMAIN-CONTAINING PROTEIN"/>
    <property type="match status" value="1"/>
</dbReference>
<evidence type="ECO:0000259" key="7">
    <source>
        <dbReference type="Pfam" id="PF00248"/>
    </source>
</evidence>
<dbReference type="Proteomes" id="UP000327044">
    <property type="component" value="Unassembled WGS sequence"/>
</dbReference>
<organism evidence="8 9">
    <name type="scientific">Photinus pyralis</name>
    <name type="common">Common eastern firefly</name>
    <name type="synonym">Lampyris pyralis</name>
    <dbReference type="NCBI Taxonomy" id="7054"/>
    <lineage>
        <taxon>Eukaryota</taxon>
        <taxon>Metazoa</taxon>
        <taxon>Ecdysozoa</taxon>
        <taxon>Arthropoda</taxon>
        <taxon>Hexapoda</taxon>
        <taxon>Insecta</taxon>
        <taxon>Pterygota</taxon>
        <taxon>Neoptera</taxon>
        <taxon>Endopterygota</taxon>
        <taxon>Coleoptera</taxon>
        <taxon>Polyphaga</taxon>
        <taxon>Elateriformia</taxon>
        <taxon>Elateroidea</taxon>
        <taxon>Lampyridae</taxon>
        <taxon>Lampyrinae</taxon>
        <taxon>Photinus</taxon>
    </lineage>
</organism>
<dbReference type="PRINTS" id="PR00069">
    <property type="entry name" value="ALDKETRDTASE"/>
</dbReference>
<dbReference type="PIRSF" id="PIRSF000097">
    <property type="entry name" value="AKR"/>
    <property type="match status" value="1"/>
</dbReference>
<dbReference type="PROSITE" id="PS00062">
    <property type="entry name" value="ALDOKETO_REDUCTASE_2"/>
    <property type="match status" value="1"/>
</dbReference>
<dbReference type="GO" id="GO:0016616">
    <property type="term" value="F:oxidoreductase activity, acting on the CH-OH group of donors, NAD or NADP as acceptor"/>
    <property type="evidence" value="ECO:0007669"/>
    <property type="project" value="UniProtKB-ARBA"/>
</dbReference>
<dbReference type="InterPro" id="IPR023210">
    <property type="entry name" value="NADP_OxRdtase_dom"/>
</dbReference>
<dbReference type="FunFam" id="3.20.20.100:FF:000002">
    <property type="entry name" value="2,5-diketo-D-gluconic acid reductase A"/>
    <property type="match status" value="1"/>
</dbReference>